<dbReference type="CTD" id="8784"/>
<sequence length="250" mass="27739">MLRIRQGTCLVLLVGLWLWTQPGLAQECRSGNLKLVNGMEKCCPICSSRPENQFTPCANAEGDCKCEAGYQCADLSCTSCKRLPQCKAGEEMKKTGRIDFEFTCKPCKNGTFSKAGDTRCKPWTKHPGPRCVMIKPGNATHDAEYGKDEPSLEEGILSSLDSSSTTIMAILTAVSIFVLILMTFFLHLFIWSLKKEKVHIVQEPENNAILMPPPPSHLVEDTYSCQFPEEEAGDKIMEEKPSCITIMGLH</sequence>
<evidence type="ECO:0000313" key="3">
    <source>
        <dbReference type="Proteomes" id="UP000189705"/>
    </source>
</evidence>
<protein>
    <submittedName>
        <fullName evidence="4">Tumor necrosis factor receptor superfamily member 18</fullName>
    </submittedName>
</protein>
<evidence type="ECO:0000256" key="2">
    <source>
        <dbReference type="SAM" id="SignalP"/>
    </source>
</evidence>
<feature type="signal peptide" evidence="2">
    <location>
        <begin position="1"/>
        <end position="25"/>
    </location>
</feature>
<keyword evidence="1" id="KW-1133">Transmembrane helix</keyword>
<name>A0A3Q0G6X9_ALLSI</name>
<dbReference type="KEGG" id="asn:102372953"/>
<keyword evidence="2" id="KW-0732">Signal</keyword>
<dbReference type="PANTHER" id="PTHR47388:SF1">
    <property type="entry name" value="TUMOR NECROSIS FACTOR RECEPTOR SUPERFAMILY MEMBER 18"/>
    <property type="match status" value="1"/>
</dbReference>
<dbReference type="InterPro" id="IPR034018">
    <property type="entry name" value="TNFRSF18_N"/>
</dbReference>
<dbReference type="STRING" id="38654.A0A3Q0G6X9"/>
<gene>
    <name evidence="4" type="primary">TNFRSF18</name>
</gene>
<dbReference type="RefSeq" id="XP_025053873.1">
    <property type="nucleotide sequence ID" value="XM_025198088.1"/>
</dbReference>
<evidence type="ECO:0000313" key="4">
    <source>
        <dbReference type="RefSeq" id="XP_025053873.1"/>
    </source>
</evidence>
<keyword evidence="1" id="KW-0472">Membrane</keyword>
<proteinExistence type="predicted"/>
<evidence type="ECO:0000256" key="1">
    <source>
        <dbReference type="SAM" id="Phobius"/>
    </source>
</evidence>
<keyword evidence="3" id="KW-1185">Reference proteome</keyword>
<dbReference type="InterPro" id="IPR053107">
    <property type="entry name" value="TNFRSF18"/>
</dbReference>
<keyword evidence="4" id="KW-0675">Receptor</keyword>
<feature type="transmembrane region" description="Helical" evidence="1">
    <location>
        <begin position="167"/>
        <end position="190"/>
    </location>
</feature>
<accession>A0A3Q0G6X9</accession>
<reference evidence="4" key="1">
    <citation type="submission" date="2025-08" db="UniProtKB">
        <authorList>
            <consortium name="RefSeq"/>
        </authorList>
    </citation>
    <scope>IDENTIFICATION</scope>
</reference>
<dbReference type="CDD" id="cd13417">
    <property type="entry name" value="TNFRSF18"/>
    <property type="match status" value="1"/>
</dbReference>
<feature type="chain" id="PRO_5018269645" evidence="2">
    <location>
        <begin position="26"/>
        <end position="250"/>
    </location>
</feature>
<dbReference type="GeneID" id="102372953"/>
<organism evidence="3 4">
    <name type="scientific">Alligator sinensis</name>
    <name type="common">Chinese alligator</name>
    <dbReference type="NCBI Taxonomy" id="38654"/>
    <lineage>
        <taxon>Eukaryota</taxon>
        <taxon>Metazoa</taxon>
        <taxon>Chordata</taxon>
        <taxon>Craniata</taxon>
        <taxon>Vertebrata</taxon>
        <taxon>Euteleostomi</taxon>
        <taxon>Archelosauria</taxon>
        <taxon>Archosauria</taxon>
        <taxon>Crocodylia</taxon>
        <taxon>Alligatoridae</taxon>
        <taxon>Alligatorinae</taxon>
        <taxon>Alligator</taxon>
    </lineage>
</organism>
<dbReference type="AlphaFoldDB" id="A0A3Q0G6X9"/>
<dbReference type="PANTHER" id="PTHR47388">
    <property type="entry name" value="TUMOR NECROSIS FACTOR RECEPTOR SUPERFAMILY MEMBER 18"/>
    <property type="match status" value="1"/>
</dbReference>
<dbReference type="GO" id="GO:0045785">
    <property type="term" value="P:positive regulation of cell adhesion"/>
    <property type="evidence" value="ECO:0007669"/>
    <property type="project" value="TreeGrafter"/>
</dbReference>
<dbReference type="Proteomes" id="UP000189705">
    <property type="component" value="Unplaced"/>
</dbReference>
<dbReference type="InParanoid" id="A0A3Q0G6X9"/>
<dbReference type="GO" id="GO:0009897">
    <property type="term" value="C:external side of plasma membrane"/>
    <property type="evidence" value="ECO:0007669"/>
    <property type="project" value="TreeGrafter"/>
</dbReference>
<dbReference type="Gene3D" id="2.10.50.10">
    <property type="entry name" value="Tumor Necrosis Factor Receptor, subunit A, domain 2"/>
    <property type="match status" value="1"/>
</dbReference>
<keyword evidence="1" id="KW-0812">Transmembrane</keyword>